<dbReference type="InterPro" id="IPR023346">
    <property type="entry name" value="Lysozyme-like_dom_sf"/>
</dbReference>
<gene>
    <name evidence="2" type="ORF">EA658_04575</name>
</gene>
<feature type="transmembrane region" description="Helical" evidence="1">
    <location>
        <begin position="21"/>
        <end position="43"/>
    </location>
</feature>
<keyword evidence="1" id="KW-0812">Transmembrane</keyword>
<organism evidence="2 3">
    <name type="scientific">Pseudoxanthomonas winnipegensis</name>
    <dbReference type="NCBI Taxonomy" id="2480810"/>
    <lineage>
        <taxon>Bacteria</taxon>
        <taxon>Pseudomonadati</taxon>
        <taxon>Pseudomonadota</taxon>
        <taxon>Gammaproteobacteria</taxon>
        <taxon>Lysobacterales</taxon>
        <taxon>Lysobacteraceae</taxon>
        <taxon>Pseudoxanthomonas</taxon>
    </lineage>
</organism>
<dbReference type="SUPFAM" id="SSF53955">
    <property type="entry name" value="Lysozyme-like"/>
    <property type="match status" value="1"/>
</dbReference>
<accession>A0ABY1WJB6</accession>
<dbReference type="RefSeq" id="WP_130532528.1">
    <property type="nucleotide sequence ID" value="NZ_SHMD01000003.1"/>
</dbReference>
<sequence length="197" mass="21135">MKALLALQHQSIQMAGNVGSIIRKLAVAATVLISAPVIGLGVYDVVAVQPRLGQVRKILQDAPGQDANPPSLVRKMIDANSGSPSGDATSMVIGRIYAPQSTSPRWHMREALWRVLLPLHVGREGMYGLYATLAFNGTDHGLTAYASREFGKPLDQLSASQAAATVAVTYFPSAYSRDRERLNRRAEAILGRSGISP</sequence>
<reference evidence="2 3" key="1">
    <citation type="submission" date="2019-02" db="EMBL/GenBank/DDBJ databases">
        <title>WGS of Pseudoxanthomonas species novum from clinical isolates.</title>
        <authorList>
            <person name="Bernier A.-M."/>
            <person name="Bernard K."/>
            <person name="Vachon A."/>
        </authorList>
    </citation>
    <scope>NUCLEOTIDE SEQUENCE [LARGE SCALE GENOMIC DNA]</scope>
    <source>
        <strain evidence="3">NML 170316</strain>
    </source>
</reference>
<comment type="caution">
    <text evidence="2">The sequence shown here is derived from an EMBL/GenBank/DDBJ whole genome shotgun (WGS) entry which is preliminary data.</text>
</comment>
<evidence type="ECO:0000313" key="2">
    <source>
        <dbReference type="EMBL" id="TAA22849.1"/>
    </source>
</evidence>
<dbReference type="Proteomes" id="UP000293089">
    <property type="component" value="Unassembled WGS sequence"/>
</dbReference>
<keyword evidence="1" id="KW-1133">Transmembrane helix</keyword>
<name>A0ABY1WJB6_9GAMM</name>
<dbReference type="EMBL" id="SHME01000001">
    <property type="protein sequence ID" value="TAA22849.1"/>
    <property type="molecule type" value="Genomic_DNA"/>
</dbReference>
<dbReference type="InterPro" id="IPR036950">
    <property type="entry name" value="PBP_transglycosylase"/>
</dbReference>
<protein>
    <recommendedName>
        <fullName evidence="4">Glycosyl transferase family 51 domain-containing protein</fullName>
    </recommendedName>
</protein>
<keyword evidence="1" id="KW-0472">Membrane</keyword>
<evidence type="ECO:0000313" key="3">
    <source>
        <dbReference type="Proteomes" id="UP000293089"/>
    </source>
</evidence>
<dbReference type="Gene3D" id="1.10.3810.10">
    <property type="entry name" value="Biosynthetic peptidoglycan transglycosylase-like"/>
    <property type="match status" value="1"/>
</dbReference>
<proteinExistence type="predicted"/>
<evidence type="ECO:0008006" key="4">
    <source>
        <dbReference type="Google" id="ProtNLM"/>
    </source>
</evidence>
<keyword evidence="3" id="KW-1185">Reference proteome</keyword>
<evidence type="ECO:0000256" key="1">
    <source>
        <dbReference type="SAM" id="Phobius"/>
    </source>
</evidence>